<proteinExistence type="predicted"/>
<keyword evidence="2" id="KW-0456">Lyase</keyword>
<feature type="signal peptide" evidence="1">
    <location>
        <begin position="1"/>
        <end position="26"/>
    </location>
</feature>
<dbReference type="Pfam" id="PF24684">
    <property type="entry name" value="Vgb_lyase"/>
    <property type="match status" value="2"/>
</dbReference>
<sequence>MSWSARLATLASLPLVTLVLPPEVAAQETLAIDEWEVPWAESRPRDPYVAPDGRVWFVGQRSHYAAVLDPASGEFTRYDLLEGAGPHNLIVDDEGIVWYAGNADRHIGRLDPATGEIERFDMPDERARDPHTLLFGADDDIWFTVQGGNFVGHFDPSSGDVELVEAPSTEGRGGQPGSSRPYGIKLDSEGRPWIVLFNTNKVATVDPETMELVTFDLPDETTRPRRLEIDSRDDVWYVDYANGRLGRLDTDTGEVTEWDNPGGSDSRPYGMAIDADDRVWFVETGHQPNTFVGFDPATEEFFSITEVGSGGGAIRHMYYDADENVVWFGTDANTVGRATLPPLTRRVISQQ</sequence>
<dbReference type="SUPFAM" id="SSF63829">
    <property type="entry name" value="Calcium-dependent phosphotriesterase"/>
    <property type="match status" value="1"/>
</dbReference>
<evidence type="ECO:0000313" key="2">
    <source>
        <dbReference type="EMBL" id="MEK9501584.1"/>
    </source>
</evidence>
<dbReference type="SUPFAM" id="SSF51004">
    <property type="entry name" value="C-terminal (heme d1) domain of cytochrome cd1-nitrite reductase"/>
    <property type="match status" value="1"/>
</dbReference>
<comment type="caution">
    <text evidence="2">The sequence shown here is derived from an EMBL/GenBank/DDBJ whole genome shotgun (WGS) entry which is preliminary data.</text>
</comment>
<dbReference type="InterPro" id="IPR051344">
    <property type="entry name" value="Vgb"/>
</dbReference>
<dbReference type="InterPro" id="IPR015943">
    <property type="entry name" value="WD40/YVTN_repeat-like_dom_sf"/>
</dbReference>
<dbReference type="PANTHER" id="PTHR40274">
    <property type="entry name" value="VIRGINIAMYCIN B LYASE"/>
    <property type="match status" value="1"/>
</dbReference>
<feature type="chain" id="PRO_5046159799" evidence="1">
    <location>
        <begin position="27"/>
        <end position="351"/>
    </location>
</feature>
<protein>
    <submittedName>
        <fullName evidence="2">Lyase</fullName>
    </submittedName>
</protein>
<dbReference type="Proteomes" id="UP001484239">
    <property type="component" value="Unassembled WGS sequence"/>
</dbReference>
<keyword evidence="3" id="KW-1185">Reference proteome</keyword>
<dbReference type="RefSeq" id="WP_405281479.1">
    <property type="nucleotide sequence ID" value="NZ_JBBHLI010000006.1"/>
</dbReference>
<accession>A0ABU9EA14</accession>
<dbReference type="PANTHER" id="PTHR40274:SF3">
    <property type="entry name" value="VIRGINIAMYCIN B LYASE"/>
    <property type="match status" value="1"/>
</dbReference>
<dbReference type="InterPro" id="IPR011048">
    <property type="entry name" value="Haem_d1_sf"/>
</dbReference>
<dbReference type="GO" id="GO:0016829">
    <property type="term" value="F:lyase activity"/>
    <property type="evidence" value="ECO:0007669"/>
    <property type="project" value="UniProtKB-KW"/>
</dbReference>
<dbReference type="Gene3D" id="2.130.10.10">
    <property type="entry name" value="YVTN repeat-like/Quinoprotein amine dehydrogenase"/>
    <property type="match status" value="2"/>
</dbReference>
<evidence type="ECO:0000256" key="1">
    <source>
        <dbReference type="SAM" id="SignalP"/>
    </source>
</evidence>
<evidence type="ECO:0000313" key="3">
    <source>
        <dbReference type="Proteomes" id="UP001484239"/>
    </source>
</evidence>
<keyword evidence="1" id="KW-0732">Signal</keyword>
<organism evidence="2 3">
    <name type="scientific">Gaopeijia maritima</name>
    <dbReference type="NCBI Taxonomy" id="3119007"/>
    <lineage>
        <taxon>Bacteria</taxon>
        <taxon>Pseudomonadati</taxon>
        <taxon>Gemmatimonadota</taxon>
        <taxon>Longimicrobiia</taxon>
        <taxon>Gaopeijiales</taxon>
        <taxon>Gaopeijiaceae</taxon>
        <taxon>Gaopeijia</taxon>
    </lineage>
</organism>
<name>A0ABU9EA14_9BACT</name>
<reference evidence="2 3" key="1">
    <citation type="submission" date="2024-02" db="EMBL/GenBank/DDBJ databases">
        <title>A novel Gemmatimonadota bacterium.</title>
        <authorList>
            <person name="Du Z.-J."/>
            <person name="Ye Y.-Q."/>
        </authorList>
    </citation>
    <scope>NUCLEOTIDE SEQUENCE [LARGE SCALE GENOMIC DNA]</scope>
    <source>
        <strain evidence="2 3">DH-20</strain>
    </source>
</reference>
<gene>
    <name evidence="2" type="ORF">WI372_11390</name>
</gene>
<dbReference type="EMBL" id="JBBHLI010000006">
    <property type="protein sequence ID" value="MEK9501584.1"/>
    <property type="molecule type" value="Genomic_DNA"/>
</dbReference>